<evidence type="ECO:0000256" key="11">
    <source>
        <dbReference type="ARBA" id="ARBA00023251"/>
    </source>
</evidence>
<comment type="subcellular location">
    <subcellularLocation>
        <location evidence="1">Cell membrane</location>
        <topology evidence="1">Multi-pass membrane protein</topology>
    </subcellularLocation>
</comment>
<dbReference type="InterPro" id="IPR016181">
    <property type="entry name" value="Acyl_CoA_acyltransferase"/>
</dbReference>
<evidence type="ECO:0000256" key="9">
    <source>
        <dbReference type="ARBA" id="ARBA00023098"/>
    </source>
</evidence>
<accession>A0ABR7S5N3</accession>
<dbReference type="PANTHER" id="PTHR34697">
    <property type="entry name" value="PHOSPHATIDYLGLYCEROL LYSYLTRANSFERASE"/>
    <property type="match status" value="1"/>
</dbReference>
<evidence type="ECO:0000256" key="15">
    <source>
        <dbReference type="SAM" id="Phobius"/>
    </source>
</evidence>
<feature type="transmembrane region" description="Helical" evidence="15">
    <location>
        <begin position="482"/>
        <end position="504"/>
    </location>
</feature>
<feature type="transmembrane region" description="Helical" evidence="15">
    <location>
        <begin position="79"/>
        <end position="98"/>
    </location>
</feature>
<feature type="transmembrane region" description="Helical" evidence="15">
    <location>
        <begin position="427"/>
        <end position="447"/>
    </location>
</feature>
<feature type="transmembrane region" description="Helical" evidence="15">
    <location>
        <begin position="155"/>
        <end position="176"/>
    </location>
</feature>
<evidence type="ECO:0000256" key="2">
    <source>
        <dbReference type="ARBA" id="ARBA00008627"/>
    </source>
</evidence>
<sequence>MRANSEASSSSTAPDTSPLSDESVSATWLERLSAYRQPLGIAFTLLLFGIGLLACRHLLQELDLGALHDAIGEIPNSRLLAALGATALGFVALAGYEWSACRYAGVQLPWPRLLLGNFCASAVGNAIGLSLLTGGSVRYRLYSRDNIAAADIARITLFASLALGCALPVLAALAALSDPADAALALHLPSGVISTLAWGLLLLAVGGLFWLNGRRVPGETPPGTLDVRLGKGSLRLPGLRLALLQLLITLLDVCAAAGVLYLLLPDAPPLGAFLLVYLLALAAGVLSHVPGGVGVFEAVLLAAFAGQLGAAPLAAALLLYRLIYIGLPLVLACLLLLANEARQYFPAGRQALRVAAGPAAPVLALLVFLSGIVLLFSGVTPAVDVRLEHLSFLIPHRLIDASHLAASLVGVLCLLLAHGLRRRLSAAWALTLVLLLAGAVLSLLKGFDWEEASLLSLTAILLASFRHAFYRPSRLLEMPFSLPNLAASACVLGAALWLMLFAYQDVPYEHELWWQFAVDADAPRALRATLASGLLLAGLALAWLLRPQPPTIDLPDAEERRRADAIVRASEQPDGGLALTGDKALLFHPAGDAFLMFARQRRSLVALFDPIGPAARRAELIWQFRDLCDLHHARPVFYQVRAENLPFYMDIGLSAVKLGEEARVDLQRFDLEGKNKAMKDLRYTLSRGQRDGLGLRIHEPGMAPLAELQAISTAWMEGKQVREKGFSLGRFDADYLQHFRIATIEFEGRPVAFANLLETDGRKLASLDLMRMHPDAPKLTMEFLMLSLLLHFKAQGYERFSLGMVPLAGLQPRRGAPLTQRLGALVFQRGEQFYNFQGLRRFKDKFQPDWEPRYMAVPAGLDPLVALADTAALIAGGFTGLVKR</sequence>
<keyword evidence="18" id="KW-1185">Reference proteome</keyword>
<dbReference type="InterPro" id="IPR051211">
    <property type="entry name" value="PG_lysyltransferase"/>
</dbReference>
<evidence type="ECO:0000256" key="13">
    <source>
        <dbReference type="ARBA" id="ARBA00047540"/>
    </source>
</evidence>
<reference evidence="17 18" key="1">
    <citation type="submission" date="2016-06" db="EMBL/GenBank/DDBJ databases">
        <authorList>
            <person name="Ramos C."/>
            <person name="Pintado A."/>
            <person name="Crespo-Gomez J.I."/>
        </authorList>
    </citation>
    <scope>NUCLEOTIDE SEQUENCE [LARGE SCALE GENOMIC DNA]</scope>
    <source>
        <strain evidence="17 18">AVO110</strain>
    </source>
</reference>
<evidence type="ECO:0000256" key="7">
    <source>
        <dbReference type="ARBA" id="ARBA00022692"/>
    </source>
</evidence>
<feature type="transmembrane region" description="Helical" evidence="15">
    <location>
        <begin position="39"/>
        <end position="59"/>
    </location>
</feature>
<feature type="transmembrane region" description="Helical" evidence="15">
    <location>
        <begin position="318"/>
        <end position="338"/>
    </location>
</feature>
<evidence type="ECO:0000256" key="5">
    <source>
        <dbReference type="ARBA" id="ARBA00022475"/>
    </source>
</evidence>
<feature type="transmembrane region" description="Helical" evidence="15">
    <location>
        <begin position="524"/>
        <end position="545"/>
    </location>
</feature>
<comment type="similarity">
    <text evidence="2">Belongs to the LPG synthase family.</text>
</comment>
<evidence type="ECO:0000256" key="10">
    <source>
        <dbReference type="ARBA" id="ARBA00023136"/>
    </source>
</evidence>
<keyword evidence="10 15" id="KW-0472">Membrane</keyword>
<keyword evidence="7 15" id="KW-0812">Transmembrane</keyword>
<feature type="region of interest" description="Disordered" evidence="14">
    <location>
        <begin position="1"/>
        <end position="21"/>
    </location>
</feature>
<feature type="transmembrane region" description="Helical" evidence="15">
    <location>
        <begin position="188"/>
        <end position="211"/>
    </location>
</feature>
<dbReference type="EC" id="2.3.2.3" evidence="3"/>
<dbReference type="SUPFAM" id="SSF55729">
    <property type="entry name" value="Acyl-CoA N-acyltransferases (Nat)"/>
    <property type="match status" value="1"/>
</dbReference>
<evidence type="ECO:0000259" key="16">
    <source>
        <dbReference type="Pfam" id="PF09924"/>
    </source>
</evidence>
<keyword evidence="8 15" id="KW-1133">Transmembrane helix</keyword>
<evidence type="ECO:0000313" key="17">
    <source>
        <dbReference type="EMBL" id="MBC9251763.1"/>
    </source>
</evidence>
<keyword evidence="6" id="KW-0808">Transferase</keyword>
<protein>
    <recommendedName>
        <fullName evidence="4">Phosphatidylglycerol lysyltransferase</fullName>
        <ecNumber evidence="3">2.3.2.3</ecNumber>
    </recommendedName>
    <alternativeName>
        <fullName evidence="12">Lysylphosphatidylglycerol synthase</fullName>
    </alternativeName>
</protein>
<organism evidence="17 18">
    <name type="scientific">Aquipseudomonas alcaligenes</name>
    <name type="common">Pseudomonas alcaligenes</name>
    <dbReference type="NCBI Taxonomy" id="43263"/>
    <lineage>
        <taxon>Bacteria</taxon>
        <taxon>Pseudomonadati</taxon>
        <taxon>Pseudomonadota</taxon>
        <taxon>Gammaproteobacteria</taxon>
        <taxon>Pseudomonadales</taxon>
        <taxon>Pseudomonadaceae</taxon>
        <taxon>Aquipseudomonas</taxon>
    </lineage>
</organism>
<feature type="domain" description="Phosphatidylglycerol lysyltransferase C-terminal" evidence="16">
    <location>
        <begin position="569"/>
        <end position="856"/>
    </location>
</feature>
<keyword evidence="9" id="KW-0443">Lipid metabolism</keyword>
<feature type="transmembrane region" description="Helical" evidence="15">
    <location>
        <begin position="241"/>
        <end position="264"/>
    </location>
</feature>
<evidence type="ECO:0000256" key="8">
    <source>
        <dbReference type="ARBA" id="ARBA00022989"/>
    </source>
</evidence>
<evidence type="ECO:0000313" key="18">
    <source>
        <dbReference type="Proteomes" id="UP000744555"/>
    </source>
</evidence>
<dbReference type="PANTHER" id="PTHR34697:SF2">
    <property type="entry name" value="PHOSPHATIDYLGLYCEROL LYSYLTRANSFERASE"/>
    <property type="match status" value="1"/>
</dbReference>
<evidence type="ECO:0000256" key="6">
    <source>
        <dbReference type="ARBA" id="ARBA00022679"/>
    </source>
</evidence>
<comment type="caution">
    <text evidence="17">The sequence shown here is derived from an EMBL/GenBank/DDBJ whole genome shotgun (WGS) entry which is preliminary data.</text>
</comment>
<feature type="transmembrane region" description="Helical" evidence="15">
    <location>
        <begin position="403"/>
        <end position="420"/>
    </location>
</feature>
<proteinExistence type="inferred from homology"/>
<evidence type="ECO:0000256" key="4">
    <source>
        <dbReference type="ARBA" id="ARBA00021546"/>
    </source>
</evidence>
<dbReference type="NCBIfam" id="NF033480">
    <property type="entry name" value="bifunc_MprF"/>
    <property type="match status" value="1"/>
</dbReference>
<dbReference type="Pfam" id="PF09924">
    <property type="entry name" value="LPG_synthase_C"/>
    <property type="match status" value="1"/>
</dbReference>
<dbReference type="Proteomes" id="UP000744555">
    <property type="component" value="Unassembled WGS sequence"/>
</dbReference>
<comment type="catalytic activity">
    <reaction evidence="13">
        <text>L-lysyl-tRNA(Lys) + a 1,2-diacyl-sn-glycero-3-phospho-(1'-sn-glycerol) = a 1,2-diacyl-sn-glycero-3-phospho-1'-(3'-O-L-lysyl)-sn-glycerol + tRNA(Lys)</text>
        <dbReference type="Rhea" id="RHEA:10668"/>
        <dbReference type="Rhea" id="RHEA-COMP:9696"/>
        <dbReference type="Rhea" id="RHEA-COMP:9697"/>
        <dbReference type="ChEBI" id="CHEBI:64716"/>
        <dbReference type="ChEBI" id="CHEBI:75792"/>
        <dbReference type="ChEBI" id="CHEBI:78442"/>
        <dbReference type="ChEBI" id="CHEBI:78529"/>
        <dbReference type="EC" id="2.3.2.3"/>
    </reaction>
</comment>
<evidence type="ECO:0000256" key="3">
    <source>
        <dbReference type="ARBA" id="ARBA00012014"/>
    </source>
</evidence>
<feature type="transmembrane region" description="Helical" evidence="15">
    <location>
        <begin position="293"/>
        <end position="312"/>
    </location>
</feature>
<dbReference type="InterPro" id="IPR022791">
    <property type="entry name" value="L-PG_synthase/AglD"/>
</dbReference>
<dbReference type="InterPro" id="IPR024320">
    <property type="entry name" value="LPG_synthase_C"/>
</dbReference>
<dbReference type="EMBL" id="LZEU01000001">
    <property type="protein sequence ID" value="MBC9251763.1"/>
    <property type="molecule type" value="Genomic_DNA"/>
</dbReference>
<keyword evidence="11" id="KW-0046">Antibiotic resistance</keyword>
<gene>
    <name evidence="17" type="ORF">A9179_15950</name>
</gene>
<feature type="transmembrane region" description="Helical" evidence="15">
    <location>
        <begin position="359"/>
        <end position="383"/>
    </location>
</feature>
<evidence type="ECO:0000256" key="1">
    <source>
        <dbReference type="ARBA" id="ARBA00004651"/>
    </source>
</evidence>
<dbReference type="Pfam" id="PF03706">
    <property type="entry name" value="LPG_synthase_TM"/>
    <property type="match status" value="1"/>
</dbReference>
<evidence type="ECO:0000256" key="14">
    <source>
        <dbReference type="SAM" id="MobiDB-lite"/>
    </source>
</evidence>
<evidence type="ECO:0000256" key="12">
    <source>
        <dbReference type="ARBA" id="ARBA00031899"/>
    </source>
</evidence>
<feature type="transmembrane region" description="Helical" evidence="15">
    <location>
        <begin position="110"/>
        <end position="134"/>
    </location>
</feature>
<keyword evidence="5" id="KW-1003">Cell membrane</keyword>
<feature type="transmembrane region" description="Helical" evidence="15">
    <location>
        <begin position="270"/>
        <end position="286"/>
    </location>
</feature>
<name>A0ABR7S5N3_AQUAC</name>